<accession>A0A8J3UY74</accession>
<dbReference type="EMBL" id="BOOR01000009">
    <property type="protein sequence ID" value="GII53423.1"/>
    <property type="molecule type" value="Genomic_DNA"/>
</dbReference>
<gene>
    <name evidence="1" type="ORF">Pth03_18120</name>
</gene>
<name>A0A8J3UY74_9ACTN</name>
<dbReference type="Proteomes" id="UP000605992">
    <property type="component" value="Unassembled WGS sequence"/>
</dbReference>
<sequence>MRHLTRHFPLDGTVIPLGTPDSLDAGIVGDGAALLSRALSLGLPVANGFVVTVGFEGTGTLRAVRQAWTHARGPVRMALSVNSASGHGFGAGPHFHNGSTWSGLLDGLCDLLAHDQLENPHTHWRPWSIVIQRVPAVHRSVLVMGGDPFGSGRGISIWTRAAEGDDLGERLTWRRRRRLRALAREAAGLLGHPVDLEVVYDRQGIARIVDCRPYGTAPWNQR</sequence>
<evidence type="ECO:0000313" key="1">
    <source>
        <dbReference type="EMBL" id="GII53423.1"/>
    </source>
</evidence>
<dbReference type="SUPFAM" id="SSF56059">
    <property type="entry name" value="Glutathione synthetase ATP-binding domain-like"/>
    <property type="match status" value="1"/>
</dbReference>
<proteinExistence type="predicted"/>
<dbReference type="RefSeq" id="WP_203943694.1">
    <property type="nucleotide sequence ID" value="NZ_BOOR01000009.1"/>
</dbReference>
<keyword evidence="2" id="KW-1185">Reference proteome</keyword>
<comment type="caution">
    <text evidence="1">The sequence shown here is derived from an EMBL/GenBank/DDBJ whole genome shotgun (WGS) entry which is preliminary data.</text>
</comment>
<evidence type="ECO:0000313" key="2">
    <source>
        <dbReference type="Proteomes" id="UP000605992"/>
    </source>
</evidence>
<dbReference type="AlphaFoldDB" id="A0A8J3UY74"/>
<reference evidence="1" key="1">
    <citation type="submission" date="2021-01" db="EMBL/GenBank/DDBJ databases">
        <title>Whole genome shotgun sequence of Planotetraspora thailandica NBRC 104271.</title>
        <authorList>
            <person name="Komaki H."/>
            <person name="Tamura T."/>
        </authorList>
    </citation>
    <scope>NUCLEOTIDE SEQUENCE</scope>
    <source>
        <strain evidence="1">NBRC 104271</strain>
    </source>
</reference>
<organism evidence="1 2">
    <name type="scientific">Planotetraspora thailandica</name>
    <dbReference type="NCBI Taxonomy" id="487172"/>
    <lineage>
        <taxon>Bacteria</taxon>
        <taxon>Bacillati</taxon>
        <taxon>Actinomycetota</taxon>
        <taxon>Actinomycetes</taxon>
        <taxon>Streptosporangiales</taxon>
        <taxon>Streptosporangiaceae</taxon>
        <taxon>Planotetraspora</taxon>
    </lineage>
</organism>
<protein>
    <submittedName>
        <fullName evidence="1">Uncharacterized protein</fullName>
    </submittedName>
</protein>